<dbReference type="OrthoDB" id="655030at2759"/>
<dbReference type="PANTHER" id="PTHR46865:SF2">
    <property type="entry name" value="MONOOXYGENASE"/>
    <property type="match status" value="1"/>
</dbReference>
<evidence type="ECO:0000313" key="6">
    <source>
        <dbReference type="Proteomes" id="UP001154252"/>
    </source>
</evidence>
<sequence>MVLKVLICGGGVAGPALAYWLARIGHQVVIVERFPALRATGAQIDLRGQGIEAVKRMGLINAVRRKLVDEAGVSVIDAKGNVKAKILANKSGKGGQSLTSEYEIMRGDLVRIFYEATEDKVKYIFGKTVDSFTENDQGVVAYFSDGSSDTFDLLVGADGQCSHIRRKILPPGAPDEYHQLGVHMAYWFVPRIETDSNMCESYLCPGGRMIMSRSHNKTETQVYFMLRSDSEELRNIPKGSVGQQKHFWAQRFRDAGWQADRFIEGMNTTENWFCQNVVQIRTDTWHSGRVVLLGDAAQCPSPLSGMGTSASLVGAYILAGELARSEDLSQAFQNYSQTMRPFIDQVQQSNIGWIRWAVPNSQWEISLVHLIIGLACFLRIPQLISRFSDDGDGDWKLPEYPELMKAFSNIHAVT</sequence>
<name>A0A9W4P398_9EURO</name>
<evidence type="ECO:0000256" key="2">
    <source>
        <dbReference type="ARBA" id="ARBA00022827"/>
    </source>
</evidence>
<dbReference type="AlphaFoldDB" id="A0A9W4P398"/>
<dbReference type="InterPro" id="IPR002938">
    <property type="entry name" value="FAD-bd"/>
</dbReference>
<gene>
    <name evidence="5" type="ORF">PEGY_LOCUS2896</name>
</gene>
<dbReference type="PANTHER" id="PTHR46865">
    <property type="entry name" value="OXIDOREDUCTASE-RELATED"/>
    <property type="match status" value="1"/>
</dbReference>
<dbReference type="InterPro" id="IPR051704">
    <property type="entry name" value="FAD_aromatic-hydroxylase"/>
</dbReference>
<evidence type="ECO:0000256" key="1">
    <source>
        <dbReference type="ARBA" id="ARBA00022630"/>
    </source>
</evidence>
<evidence type="ECO:0000313" key="5">
    <source>
        <dbReference type="EMBL" id="CAG8891837.1"/>
    </source>
</evidence>
<organism evidence="5 6">
    <name type="scientific">Penicillium egyptiacum</name>
    <dbReference type="NCBI Taxonomy" id="1303716"/>
    <lineage>
        <taxon>Eukaryota</taxon>
        <taxon>Fungi</taxon>
        <taxon>Dikarya</taxon>
        <taxon>Ascomycota</taxon>
        <taxon>Pezizomycotina</taxon>
        <taxon>Eurotiomycetes</taxon>
        <taxon>Eurotiomycetidae</taxon>
        <taxon>Eurotiales</taxon>
        <taxon>Aspergillaceae</taxon>
        <taxon>Penicillium</taxon>
    </lineage>
</organism>
<dbReference type="Gene3D" id="3.50.50.60">
    <property type="entry name" value="FAD/NAD(P)-binding domain"/>
    <property type="match status" value="1"/>
</dbReference>
<dbReference type="InterPro" id="IPR036188">
    <property type="entry name" value="FAD/NAD-bd_sf"/>
</dbReference>
<reference evidence="5" key="1">
    <citation type="submission" date="2021-07" db="EMBL/GenBank/DDBJ databases">
        <authorList>
            <person name="Branca A.L. A."/>
        </authorList>
    </citation>
    <scope>NUCLEOTIDE SEQUENCE</scope>
</reference>
<evidence type="ECO:0000259" key="4">
    <source>
        <dbReference type="Pfam" id="PF01494"/>
    </source>
</evidence>
<dbReference type="EMBL" id="CAJVRC010000845">
    <property type="protein sequence ID" value="CAG8891837.1"/>
    <property type="molecule type" value="Genomic_DNA"/>
</dbReference>
<dbReference type="GO" id="GO:0071949">
    <property type="term" value="F:FAD binding"/>
    <property type="evidence" value="ECO:0007669"/>
    <property type="project" value="InterPro"/>
</dbReference>
<keyword evidence="1" id="KW-0285">Flavoprotein</keyword>
<feature type="domain" description="FAD-binding" evidence="4">
    <location>
        <begin position="4"/>
        <end position="347"/>
    </location>
</feature>
<dbReference type="SUPFAM" id="SSF51905">
    <property type="entry name" value="FAD/NAD(P)-binding domain"/>
    <property type="match status" value="1"/>
</dbReference>
<evidence type="ECO:0000256" key="3">
    <source>
        <dbReference type="ARBA" id="ARBA00023002"/>
    </source>
</evidence>
<protein>
    <recommendedName>
        <fullName evidence="4">FAD-binding domain-containing protein</fullName>
    </recommendedName>
</protein>
<keyword evidence="6" id="KW-1185">Reference proteome</keyword>
<dbReference type="Pfam" id="PF01494">
    <property type="entry name" value="FAD_binding_3"/>
    <property type="match status" value="1"/>
</dbReference>
<comment type="caution">
    <text evidence="5">The sequence shown here is derived from an EMBL/GenBank/DDBJ whole genome shotgun (WGS) entry which is preliminary data.</text>
</comment>
<dbReference type="GO" id="GO:0016491">
    <property type="term" value="F:oxidoreductase activity"/>
    <property type="evidence" value="ECO:0007669"/>
    <property type="project" value="UniProtKB-KW"/>
</dbReference>
<accession>A0A9W4P398</accession>
<dbReference type="PRINTS" id="PR00420">
    <property type="entry name" value="RNGMNOXGNASE"/>
</dbReference>
<keyword evidence="3" id="KW-0560">Oxidoreductase</keyword>
<keyword evidence="2" id="KW-0274">FAD</keyword>
<dbReference type="Gene3D" id="3.30.9.10">
    <property type="entry name" value="D-Amino Acid Oxidase, subunit A, domain 2"/>
    <property type="match status" value="1"/>
</dbReference>
<proteinExistence type="predicted"/>
<dbReference type="Proteomes" id="UP001154252">
    <property type="component" value="Unassembled WGS sequence"/>
</dbReference>